<evidence type="ECO:0000256" key="3">
    <source>
        <dbReference type="ARBA" id="ARBA00022448"/>
    </source>
</evidence>
<comment type="catalytic activity">
    <reaction evidence="13">
        <text>K(+)(in) + H(+)(in) = K(+)(out) + H(+)(out)</text>
        <dbReference type="Rhea" id="RHEA:28490"/>
        <dbReference type="ChEBI" id="CHEBI:15378"/>
        <dbReference type="ChEBI" id="CHEBI:29103"/>
    </reaction>
</comment>
<dbReference type="GO" id="GO:0015293">
    <property type="term" value="F:symporter activity"/>
    <property type="evidence" value="ECO:0007669"/>
    <property type="project" value="UniProtKB-UniRule"/>
</dbReference>
<evidence type="ECO:0000256" key="7">
    <source>
        <dbReference type="ARBA" id="ARBA00022692"/>
    </source>
</evidence>
<feature type="transmembrane region" description="Helical" evidence="13">
    <location>
        <begin position="440"/>
        <end position="458"/>
    </location>
</feature>
<evidence type="ECO:0000256" key="9">
    <source>
        <dbReference type="ARBA" id="ARBA00022958"/>
    </source>
</evidence>
<dbReference type="EMBL" id="FMXM01000077">
    <property type="protein sequence ID" value="SDA99983.1"/>
    <property type="molecule type" value="Genomic_DNA"/>
</dbReference>
<feature type="transmembrane region" description="Helical" evidence="13">
    <location>
        <begin position="181"/>
        <end position="206"/>
    </location>
</feature>
<feature type="transmembrane region" description="Helical" evidence="13">
    <location>
        <begin position="381"/>
        <end position="402"/>
    </location>
</feature>
<dbReference type="Pfam" id="PF22776">
    <property type="entry name" value="K_trans_C"/>
    <property type="match status" value="1"/>
</dbReference>
<protein>
    <recommendedName>
        <fullName evidence="13">Probable potassium transport system protein Kup</fullName>
    </recommendedName>
</protein>
<evidence type="ECO:0000256" key="1">
    <source>
        <dbReference type="ARBA" id="ARBA00004141"/>
    </source>
</evidence>
<dbReference type="GO" id="GO:0005886">
    <property type="term" value="C:plasma membrane"/>
    <property type="evidence" value="ECO:0007669"/>
    <property type="project" value="UniProtKB-SubCell"/>
</dbReference>
<dbReference type="RefSeq" id="WP_038652234.1">
    <property type="nucleotide sequence ID" value="NZ_FMXM01000077.1"/>
</dbReference>
<dbReference type="PANTHER" id="PTHR30540:SF79">
    <property type="entry name" value="LOW AFFINITY POTASSIUM TRANSPORT SYSTEM PROTEIN KUP"/>
    <property type="match status" value="1"/>
</dbReference>
<evidence type="ECO:0000256" key="5">
    <source>
        <dbReference type="ARBA" id="ARBA00022519"/>
    </source>
</evidence>
<dbReference type="InterPro" id="IPR053952">
    <property type="entry name" value="K_trans_C"/>
</dbReference>
<dbReference type="InterPro" id="IPR023051">
    <property type="entry name" value="Kup"/>
</dbReference>
<feature type="transmembrane region" description="Helical" evidence="13">
    <location>
        <begin position="355"/>
        <end position="375"/>
    </location>
</feature>
<name>A0A1G6A0A3_9HYPH</name>
<organism evidence="17 18">
    <name type="scientific">Mesorhizobium qingshengii</name>
    <dbReference type="NCBI Taxonomy" id="1165689"/>
    <lineage>
        <taxon>Bacteria</taxon>
        <taxon>Pseudomonadati</taxon>
        <taxon>Pseudomonadota</taxon>
        <taxon>Alphaproteobacteria</taxon>
        <taxon>Hyphomicrobiales</taxon>
        <taxon>Phyllobacteriaceae</taxon>
        <taxon>Mesorhizobium</taxon>
    </lineage>
</organism>
<dbReference type="InterPro" id="IPR003855">
    <property type="entry name" value="K+_transporter"/>
</dbReference>
<feature type="region of interest" description="Disordered" evidence="14">
    <location>
        <begin position="1"/>
        <end position="21"/>
    </location>
</feature>
<dbReference type="HAMAP" id="MF_01522">
    <property type="entry name" value="Kup"/>
    <property type="match status" value="1"/>
</dbReference>
<evidence type="ECO:0000256" key="12">
    <source>
        <dbReference type="ARBA" id="ARBA00023136"/>
    </source>
</evidence>
<dbReference type="GO" id="GO:0015079">
    <property type="term" value="F:potassium ion transmembrane transporter activity"/>
    <property type="evidence" value="ECO:0007669"/>
    <property type="project" value="UniProtKB-UniRule"/>
</dbReference>
<evidence type="ECO:0000313" key="18">
    <source>
        <dbReference type="Proteomes" id="UP000198588"/>
    </source>
</evidence>
<evidence type="ECO:0000313" key="17">
    <source>
        <dbReference type="EMBL" id="SDA99983.1"/>
    </source>
</evidence>
<dbReference type="PANTHER" id="PTHR30540">
    <property type="entry name" value="OSMOTIC STRESS POTASSIUM TRANSPORTER"/>
    <property type="match status" value="1"/>
</dbReference>
<sequence length="639" mass="68914">MALTNAGSEAEPVEQSSHPEIEQHSTKVLMLGALGVVYGDIGTSPIYAFREALHASSGGNVAERGDILGVLSLIIWSLTITVTVKYIMFVLRADNRGEGGVLSLMALARGGFPKRSALILGIGIVGASLFFGDAVITPAISVLSAVEGMNVVTPAFQPYVVPLTLVILAMVFAVQRFGTGGVGLVFGPVTAVWFLAIGLSGLNHIIDDPEILLAVSPHYIVAFLINSPDVSFVTIGAVFLAVTGAEALYADLGHFGRKPIVIAWLAIVFPCLLLNYAGQGAFVLAHGGVVGHPFFEMNEGWMLIPMVVLATAATVIASQAVISGAFSLTRQAVQLNMLPRFVIQHTSEKQSGQIYLPRINLLLALVVILLVVGFGESSKLASAYGISVTGNMLVTTVLLYVVMRRIWKWPFGVAAGLTALFAFIDIGFFAANIVKVFEGGWASLAVAAVVVMTMWTWIRGTRYLFEKTRRNEISLDFLAGNLLKKKPQLVSGTAVFLTSDPQSAPTALMHSLKHYKVLHEQNVILSVVTAPQPVVPDSERVNMEHINELFMRVTLTFGYMVQPNIPRALAICHKQGWKFDIMTTSFFLSRRSLKASPNSGMPVWQDKLFIGLARTAADATEYFQIPTGRVVEIGTQVTI</sequence>
<keyword evidence="7 13" id="KW-0812">Transmembrane</keyword>
<evidence type="ECO:0000256" key="8">
    <source>
        <dbReference type="ARBA" id="ARBA00022847"/>
    </source>
</evidence>
<comment type="subcellular location">
    <subcellularLocation>
        <location evidence="13">Cell membrane</location>
        <topology evidence="13">Multi-pass membrane protein</topology>
    </subcellularLocation>
    <subcellularLocation>
        <location evidence="1">Membrane</location>
        <topology evidence="1">Multi-pass membrane protein</topology>
    </subcellularLocation>
</comment>
<feature type="domain" description="K+ potassium transporter integral membrane" evidence="15">
    <location>
        <begin position="29"/>
        <end position="477"/>
    </location>
</feature>
<evidence type="ECO:0000256" key="2">
    <source>
        <dbReference type="ARBA" id="ARBA00007019"/>
    </source>
</evidence>
<evidence type="ECO:0000256" key="11">
    <source>
        <dbReference type="ARBA" id="ARBA00023065"/>
    </source>
</evidence>
<feature type="domain" description="K+ potassium transporter C-terminal" evidence="16">
    <location>
        <begin position="491"/>
        <end position="639"/>
    </location>
</feature>
<keyword evidence="8 13" id="KW-0769">Symport</keyword>
<evidence type="ECO:0000256" key="13">
    <source>
        <dbReference type="HAMAP-Rule" id="MF_01522"/>
    </source>
</evidence>
<gene>
    <name evidence="13" type="primary">kup</name>
    <name evidence="17" type="ORF">SAMN02927914_06808</name>
</gene>
<dbReference type="STRING" id="1165689.SAMN02927914_06808"/>
<proteinExistence type="inferred from homology"/>
<keyword evidence="5" id="KW-0997">Cell inner membrane</keyword>
<reference evidence="17 18" key="1">
    <citation type="submission" date="2016-10" db="EMBL/GenBank/DDBJ databases">
        <authorList>
            <person name="de Groot N.N."/>
        </authorList>
    </citation>
    <scope>NUCLEOTIDE SEQUENCE [LARGE SCALE GENOMIC DNA]</scope>
    <source>
        <strain evidence="17 18">CGMCC 1.12097</strain>
    </source>
</reference>
<feature type="transmembrane region" description="Helical" evidence="13">
    <location>
        <begin position="117"/>
        <end position="136"/>
    </location>
</feature>
<feature type="transmembrane region" description="Helical" evidence="13">
    <location>
        <begin position="261"/>
        <end position="282"/>
    </location>
</feature>
<feature type="transmembrane region" description="Helical" evidence="13">
    <location>
        <begin position="67"/>
        <end position="88"/>
    </location>
</feature>
<feature type="transmembrane region" description="Helical" evidence="13">
    <location>
        <begin position="156"/>
        <end position="174"/>
    </location>
</feature>
<comment type="caution">
    <text evidence="13">Lacks conserved residue(s) required for the propagation of feature annotation.</text>
</comment>
<dbReference type="Pfam" id="PF02705">
    <property type="entry name" value="K_trans"/>
    <property type="match status" value="1"/>
</dbReference>
<keyword evidence="10 13" id="KW-1133">Transmembrane helix</keyword>
<evidence type="ECO:0000256" key="14">
    <source>
        <dbReference type="SAM" id="MobiDB-lite"/>
    </source>
</evidence>
<evidence type="ECO:0000259" key="15">
    <source>
        <dbReference type="Pfam" id="PF02705"/>
    </source>
</evidence>
<keyword evidence="12 13" id="KW-0472">Membrane</keyword>
<keyword evidence="4 13" id="KW-1003">Cell membrane</keyword>
<keyword evidence="3 13" id="KW-0813">Transport</keyword>
<evidence type="ECO:0000256" key="4">
    <source>
        <dbReference type="ARBA" id="ARBA00022475"/>
    </source>
</evidence>
<keyword evidence="9 13" id="KW-0630">Potassium</keyword>
<dbReference type="Proteomes" id="UP000198588">
    <property type="component" value="Unassembled WGS sequence"/>
</dbReference>
<feature type="transmembrane region" description="Helical" evidence="13">
    <location>
        <begin position="302"/>
        <end position="328"/>
    </location>
</feature>
<comment type="function">
    <text evidence="13">Transport of potassium into the cell. Likely operates as a K(+):H(+) symporter.</text>
</comment>
<accession>A0A1G6A0A3</accession>
<evidence type="ECO:0000256" key="6">
    <source>
        <dbReference type="ARBA" id="ARBA00022538"/>
    </source>
</evidence>
<evidence type="ECO:0000256" key="10">
    <source>
        <dbReference type="ARBA" id="ARBA00022989"/>
    </source>
</evidence>
<comment type="similarity">
    <text evidence="2 13">Belongs to the HAK/KUP transporter (TC 2.A.72) family.</text>
</comment>
<dbReference type="OrthoDB" id="9805577at2"/>
<keyword evidence="11 13" id="KW-0406">Ion transport</keyword>
<feature type="transmembrane region" description="Helical" evidence="13">
    <location>
        <begin position="409"/>
        <end position="434"/>
    </location>
</feature>
<dbReference type="AlphaFoldDB" id="A0A1G6A0A3"/>
<keyword evidence="6 13" id="KW-0633">Potassium transport</keyword>
<dbReference type="InterPro" id="IPR053951">
    <property type="entry name" value="K_trans_N"/>
</dbReference>
<evidence type="ECO:0000259" key="16">
    <source>
        <dbReference type="Pfam" id="PF22776"/>
    </source>
</evidence>